<sequence length="222" mass="25009">MRGTLQKRSSLFSDANFSFTVMLLGDSCTGKTCLLIRFKDGTFMNNNFISTVGIDYRNKLIELDKYKVKLQIWDTAGQERFRSITSSYYRDADALLLVFDVTSRSSFENIRNWLGQVQEYAKESVQITLIGNKIDLAANRKVKTDEARQLALAYNIPYLETSAKTGQNVHEAFNDLARRLIIAQNGDTSLSTNQNGHIVDLNQETTSTSSWLPNSCCSQSST</sequence>
<name>A0AC34QBF3_9BILA</name>
<accession>A0AC34QBF3</accession>
<dbReference type="Proteomes" id="UP000887576">
    <property type="component" value="Unplaced"/>
</dbReference>
<proteinExistence type="predicted"/>
<evidence type="ECO:0000313" key="2">
    <source>
        <dbReference type="WBParaSite" id="JU765_v2.g14770.t1"/>
    </source>
</evidence>
<protein>
    <submittedName>
        <fullName evidence="2">Uncharacterized protein</fullName>
    </submittedName>
</protein>
<evidence type="ECO:0000313" key="1">
    <source>
        <dbReference type="Proteomes" id="UP000887576"/>
    </source>
</evidence>
<reference evidence="2" key="1">
    <citation type="submission" date="2022-11" db="UniProtKB">
        <authorList>
            <consortium name="WormBaseParasite"/>
        </authorList>
    </citation>
    <scope>IDENTIFICATION</scope>
</reference>
<organism evidence="1 2">
    <name type="scientific">Panagrolaimus sp. JU765</name>
    <dbReference type="NCBI Taxonomy" id="591449"/>
    <lineage>
        <taxon>Eukaryota</taxon>
        <taxon>Metazoa</taxon>
        <taxon>Ecdysozoa</taxon>
        <taxon>Nematoda</taxon>
        <taxon>Chromadorea</taxon>
        <taxon>Rhabditida</taxon>
        <taxon>Tylenchina</taxon>
        <taxon>Panagrolaimomorpha</taxon>
        <taxon>Panagrolaimoidea</taxon>
        <taxon>Panagrolaimidae</taxon>
        <taxon>Panagrolaimus</taxon>
    </lineage>
</organism>
<dbReference type="WBParaSite" id="JU765_v2.g14770.t1">
    <property type="protein sequence ID" value="JU765_v2.g14770.t1"/>
    <property type="gene ID" value="JU765_v2.g14770"/>
</dbReference>